<reference evidence="1" key="1">
    <citation type="submission" date="2022-05" db="EMBL/GenBank/DDBJ databases">
        <title>The Musa troglodytarum L. genome provides insights into the mechanism of non-climacteric behaviour and enrichment of carotenoids.</title>
        <authorList>
            <person name="Wang J."/>
        </authorList>
    </citation>
    <scope>NUCLEOTIDE SEQUENCE</scope>
    <source>
        <tissue evidence="1">Leaf</tissue>
    </source>
</reference>
<evidence type="ECO:0000313" key="1">
    <source>
        <dbReference type="EMBL" id="URE11646.1"/>
    </source>
</evidence>
<proteinExistence type="predicted"/>
<protein>
    <submittedName>
        <fullName evidence="1">Uncharacterized protein</fullName>
    </submittedName>
</protein>
<evidence type="ECO:0000313" key="2">
    <source>
        <dbReference type="Proteomes" id="UP001055439"/>
    </source>
</evidence>
<name>A0A9E7KBS2_9LILI</name>
<keyword evidence="2" id="KW-1185">Reference proteome</keyword>
<organism evidence="1 2">
    <name type="scientific">Musa troglodytarum</name>
    <name type="common">fe'i banana</name>
    <dbReference type="NCBI Taxonomy" id="320322"/>
    <lineage>
        <taxon>Eukaryota</taxon>
        <taxon>Viridiplantae</taxon>
        <taxon>Streptophyta</taxon>
        <taxon>Embryophyta</taxon>
        <taxon>Tracheophyta</taxon>
        <taxon>Spermatophyta</taxon>
        <taxon>Magnoliopsida</taxon>
        <taxon>Liliopsida</taxon>
        <taxon>Zingiberales</taxon>
        <taxon>Musaceae</taxon>
        <taxon>Musa</taxon>
    </lineage>
</organism>
<accession>A0A9E7KBS2</accession>
<sequence>MTDPKSASSRYSPSAGGIDLLYCRGHIRLLLPDGYVFPPTERSISVTLCFSTIYGEPQKLSTNNLAMFHP</sequence>
<dbReference type="Proteomes" id="UP001055439">
    <property type="component" value="Chromosome 6"/>
</dbReference>
<dbReference type="EMBL" id="CP097508">
    <property type="protein sequence ID" value="URE11646.1"/>
    <property type="molecule type" value="Genomic_DNA"/>
</dbReference>
<gene>
    <name evidence="1" type="ORF">MUK42_34260</name>
</gene>
<dbReference type="AlphaFoldDB" id="A0A9E7KBS2"/>